<comment type="caution">
    <text evidence="1">The sequence shown here is derived from an EMBL/GenBank/DDBJ whole genome shotgun (WGS) entry which is preliminary data.</text>
</comment>
<organism evidence="1 2">
    <name type="scientific">Ilyodon furcidens</name>
    <name type="common">goldbreast splitfin</name>
    <dbReference type="NCBI Taxonomy" id="33524"/>
    <lineage>
        <taxon>Eukaryota</taxon>
        <taxon>Metazoa</taxon>
        <taxon>Chordata</taxon>
        <taxon>Craniata</taxon>
        <taxon>Vertebrata</taxon>
        <taxon>Euteleostomi</taxon>
        <taxon>Actinopterygii</taxon>
        <taxon>Neopterygii</taxon>
        <taxon>Teleostei</taxon>
        <taxon>Neoteleostei</taxon>
        <taxon>Acanthomorphata</taxon>
        <taxon>Ovalentaria</taxon>
        <taxon>Atherinomorphae</taxon>
        <taxon>Cyprinodontiformes</taxon>
        <taxon>Goodeidae</taxon>
        <taxon>Ilyodon</taxon>
    </lineage>
</organism>
<sequence>MPPKGQKAAVKEDPNATPTLTLDAIKGLFKDHRQKLSAEFKLSSDEIDSKLEQYKISLDNDGQRISSLELASKHLSQRVLDLEYTCSTLQDENARLKAKVIDLDNLSCRQNTHSWVARNCREWLPY</sequence>
<reference evidence="1 2" key="1">
    <citation type="submission" date="2021-06" db="EMBL/GenBank/DDBJ databases">
        <authorList>
            <person name="Palmer J.M."/>
        </authorList>
    </citation>
    <scope>NUCLEOTIDE SEQUENCE [LARGE SCALE GENOMIC DNA]</scope>
    <source>
        <strain evidence="2">if_2019</strain>
        <tissue evidence="1">Muscle</tissue>
    </source>
</reference>
<keyword evidence="2" id="KW-1185">Reference proteome</keyword>
<gene>
    <name evidence="1" type="ORF">ILYODFUR_017333</name>
</gene>
<accession>A0ABV0TY54</accession>
<evidence type="ECO:0000313" key="2">
    <source>
        <dbReference type="Proteomes" id="UP001482620"/>
    </source>
</evidence>
<protein>
    <submittedName>
        <fullName evidence="1">Uncharacterized protein</fullName>
    </submittedName>
</protein>
<evidence type="ECO:0000313" key="1">
    <source>
        <dbReference type="EMBL" id="MEQ2236901.1"/>
    </source>
</evidence>
<dbReference type="Proteomes" id="UP001482620">
    <property type="component" value="Unassembled WGS sequence"/>
</dbReference>
<dbReference type="EMBL" id="JAHRIQ010047967">
    <property type="protein sequence ID" value="MEQ2236901.1"/>
    <property type="molecule type" value="Genomic_DNA"/>
</dbReference>
<proteinExistence type="predicted"/>
<name>A0ABV0TY54_9TELE</name>